<dbReference type="InterPro" id="IPR000719">
    <property type="entry name" value="Prot_kinase_dom"/>
</dbReference>
<proteinExistence type="predicted"/>
<dbReference type="InterPro" id="IPR008266">
    <property type="entry name" value="Tyr_kinase_AS"/>
</dbReference>
<name>A0A9P3GA37_9APHY</name>
<protein>
    <recommendedName>
        <fullName evidence="2">Protein kinase domain-containing protein</fullName>
    </recommendedName>
</protein>
<feature type="domain" description="Protein kinase" evidence="2">
    <location>
        <begin position="344"/>
        <end position="656"/>
    </location>
</feature>
<dbReference type="InterPro" id="IPR011009">
    <property type="entry name" value="Kinase-like_dom_sf"/>
</dbReference>
<organism evidence="3 4">
    <name type="scientific">Phanerochaete sordida</name>
    <dbReference type="NCBI Taxonomy" id="48140"/>
    <lineage>
        <taxon>Eukaryota</taxon>
        <taxon>Fungi</taxon>
        <taxon>Dikarya</taxon>
        <taxon>Basidiomycota</taxon>
        <taxon>Agaricomycotina</taxon>
        <taxon>Agaricomycetes</taxon>
        <taxon>Polyporales</taxon>
        <taxon>Phanerochaetaceae</taxon>
        <taxon>Phanerochaete</taxon>
    </lineage>
</organism>
<dbReference type="AlphaFoldDB" id="A0A9P3GA37"/>
<reference evidence="3 4" key="1">
    <citation type="submission" date="2021-08" db="EMBL/GenBank/DDBJ databases">
        <title>Draft Genome Sequence of Phanerochaete sordida strain YK-624.</title>
        <authorList>
            <person name="Mori T."/>
            <person name="Dohra H."/>
            <person name="Suzuki T."/>
            <person name="Kawagishi H."/>
            <person name="Hirai H."/>
        </authorList>
    </citation>
    <scope>NUCLEOTIDE SEQUENCE [LARGE SCALE GENOMIC DNA]</scope>
    <source>
        <strain evidence="3 4">YK-624</strain>
    </source>
</reference>
<dbReference type="Gene3D" id="1.10.510.10">
    <property type="entry name" value="Transferase(Phosphotransferase) domain 1"/>
    <property type="match status" value="1"/>
</dbReference>
<dbReference type="Pfam" id="PF17667">
    <property type="entry name" value="Pkinase_fungal"/>
    <property type="match status" value="1"/>
</dbReference>
<dbReference type="PANTHER" id="PTHR38248">
    <property type="entry name" value="FUNK1 6"/>
    <property type="match status" value="1"/>
</dbReference>
<feature type="region of interest" description="Disordered" evidence="1">
    <location>
        <begin position="701"/>
        <end position="755"/>
    </location>
</feature>
<sequence>MPPELFLDRFMKPLSDCARAPAVDFSKLGSVSTVRDISEALIRVVEKHKVCPTLRLFITKVKKRQVEGLSSSRNGRRDGHAYGAETTLLDSQVELCPPVVARTQRRPRRVARTKRGLAEYHDFATADLGFAVLCSQDEDPFFDPKSAPEVGNTVQGCATHAPPADATPGVLASGSALRELPNGASQERYALERNTAGAAATRSRLEAYASANFARQHRRFLFQVVIIGGQARFLRWDRSGCIVSARFSVIHTPHLADFLWRFDHMDSQQRGWDSTATLATHVETKLFEDAVRDFIGAAKASAGRKHVIREVPNAEQTLDSTDTYPTWKICVAHEDTHEVTDLVVRRPFAGHRAMFGRATRAYLALDLTTSRLVFLKDSWRVDDRRWVRPEFRTYQELRSHDIPFIPYPMYGGDVRDLDGTVQETLGQVLVAERNDWHVGTARLNGHVHHRLVQDIAYRLDSVRDERELMQAIHDALIALDRAYKELGLIHRDISSLNIMLSGDGKCLLSDWDHAGTLDQRARGVGTFQFMSTRMLISDGAEINEHVDDLESLFWVLLYIALARFAIPWDDMPFDVFAVPGPGGWHEAGEDKRYHLYDSESYNGRFKSDAFAQLLEDLEEPWGDYQLVLTDGEPTSSDLPCTPKQLKMAEAVKHPSFWIDKLADAIRRYDAEQVEAAARPPPNPLTLGPYALLAWAALRPRDSPPASGAANARVGVKRGAPIADEDAENTLEEHSPPGAADAPRRSKRLKTMHGHS</sequence>
<dbReference type="Proteomes" id="UP000703269">
    <property type="component" value="Unassembled WGS sequence"/>
</dbReference>
<gene>
    <name evidence="3" type="ORF">PsYK624_081700</name>
</gene>
<evidence type="ECO:0000259" key="2">
    <source>
        <dbReference type="PROSITE" id="PS50011"/>
    </source>
</evidence>
<dbReference type="PROSITE" id="PS00109">
    <property type="entry name" value="PROTEIN_KINASE_TYR"/>
    <property type="match status" value="1"/>
</dbReference>
<dbReference type="GO" id="GO:0004672">
    <property type="term" value="F:protein kinase activity"/>
    <property type="evidence" value="ECO:0007669"/>
    <property type="project" value="InterPro"/>
</dbReference>
<evidence type="ECO:0000313" key="3">
    <source>
        <dbReference type="EMBL" id="GJE92017.1"/>
    </source>
</evidence>
<evidence type="ECO:0000313" key="4">
    <source>
        <dbReference type="Proteomes" id="UP000703269"/>
    </source>
</evidence>
<dbReference type="SUPFAM" id="SSF56112">
    <property type="entry name" value="Protein kinase-like (PK-like)"/>
    <property type="match status" value="1"/>
</dbReference>
<evidence type="ECO:0000256" key="1">
    <source>
        <dbReference type="SAM" id="MobiDB-lite"/>
    </source>
</evidence>
<dbReference type="PROSITE" id="PS50011">
    <property type="entry name" value="PROTEIN_KINASE_DOM"/>
    <property type="match status" value="1"/>
</dbReference>
<feature type="compositionally biased region" description="Basic residues" evidence="1">
    <location>
        <begin position="744"/>
        <end position="755"/>
    </location>
</feature>
<dbReference type="GO" id="GO:0005524">
    <property type="term" value="F:ATP binding"/>
    <property type="evidence" value="ECO:0007669"/>
    <property type="project" value="InterPro"/>
</dbReference>
<comment type="caution">
    <text evidence="3">The sequence shown here is derived from an EMBL/GenBank/DDBJ whole genome shotgun (WGS) entry which is preliminary data.</text>
</comment>
<dbReference type="EMBL" id="BPQB01000024">
    <property type="protein sequence ID" value="GJE92017.1"/>
    <property type="molecule type" value="Genomic_DNA"/>
</dbReference>
<keyword evidence="4" id="KW-1185">Reference proteome</keyword>
<accession>A0A9P3GA37</accession>
<dbReference type="InterPro" id="IPR040976">
    <property type="entry name" value="Pkinase_fungal"/>
</dbReference>
<dbReference type="PANTHER" id="PTHR38248:SF2">
    <property type="entry name" value="FUNK1 11"/>
    <property type="match status" value="1"/>
</dbReference>
<dbReference type="OrthoDB" id="3265188at2759"/>